<name>A0A9N9W236_9HYPO</name>
<gene>
    <name evidence="2" type="ORF">CSOL1703_00003786</name>
</gene>
<evidence type="ECO:0000313" key="2">
    <source>
        <dbReference type="EMBL" id="CAH0040007.1"/>
    </source>
</evidence>
<reference evidence="3" key="1">
    <citation type="submission" date="2019-06" db="EMBL/GenBank/DDBJ databases">
        <authorList>
            <person name="Broberg M."/>
        </authorList>
    </citation>
    <scope>NUCLEOTIDE SEQUENCE [LARGE SCALE GENOMIC DNA]</scope>
</reference>
<proteinExistence type="predicted"/>
<protein>
    <submittedName>
        <fullName evidence="2">Uncharacterized protein</fullName>
    </submittedName>
</protein>
<accession>A0A9N9W236</accession>
<dbReference type="Gene3D" id="3.40.50.1000">
    <property type="entry name" value="HAD superfamily/HAD-like"/>
    <property type="match status" value="2"/>
</dbReference>
<evidence type="ECO:0000313" key="3">
    <source>
        <dbReference type="Proteomes" id="UP000775872"/>
    </source>
</evidence>
<comment type="caution">
    <text evidence="2">The sequence shown here is derived from an EMBL/GenBank/DDBJ whole genome shotgun (WGS) entry which is preliminary data.</text>
</comment>
<feature type="region of interest" description="Disordered" evidence="1">
    <location>
        <begin position="162"/>
        <end position="186"/>
    </location>
</feature>
<sequence length="440" mass="49609">MAATPAYRSPVKAFSNEARARSKDYAFLFRASGVLFNGNTRIDGSLPALRAIKSHMVRYMCLADPGGTALEAETEHQFKERIKSNKDDRLFQGNIIHPHTPLRLMLEEVKKNQVVYIAGRKPNKARNIAQSYGFKKVVTGADLLDQNLEMFPFDPLKVTGKKGRTKTQALPDGTSTFKPSTKNKEREPNLKRKLKIDHIFVWNEPRDWFLEIQLIIDTLISQQGYIGTVSTKNGDTALANNGWLQDGQPKIWVNEEDFEFGTGYHLNRLSTGAFLEALKSVWRAKTGCEDLEYEHVGKLSGLTLEYAHDQILRAYARMMTEKGLVGPVINKTDVQRVYVITDNPEKDLEAVLDFKPEGGAEYIPILVRSGAWNGKGEQLERKPAAVVNDAMDAVVWAMRQEGVDAHREIFDVPKRLLGLVGLGEVVREDVMAERIRLRRA</sequence>
<dbReference type="InterPro" id="IPR023214">
    <property type="entry name" value="HAD_sf"/>
</dbReference>
<evidence type="ECO:0000256" key="1">
    <source>
        <dbReference type="SAM" id="MobiDB-lite"/>
    </source>
</evidence>
<organism evidence="2 3">
    <name type="scientific">Clonostachys solani</name>
    <dbReference type="NCBI Taxonomy" id="160281"/>
    <lineage>
        <taxon>Eukaryota</taxon>
        <taxon>Fungi</taxon>
        <taxon>Dikarya</taxon>
        <taxon>Ascomycota</taxon>
        <taxon>Pezizomycotina</taxon>
        <taxon>Sordariomycetes</taxon>
        <taxon>Hypocreomycetidae</taxon>
        <taxon>Hypocreales</taxon>
        <taxon>Bionectriaceae</taxon>
        <taxon>Clonostachys</taxon>
    </lineage>
</organism>
<dbReference type="Proteomes" id="UP000775872">
    <property type="component" value="Unassembled WGS sequence"/>
</dbReference>
<reference evidence="2 3" key="2">
    <citation type="submission" date="2021-10" db="EMBL/GenBank/DDBJ databases">
        <authorList>
            <person name="Piombo E."/>
        </authorList>
    </citation>
    <scope>NUCLEOTIDE SEQUENCE [LARGE SCALE GENOMIC DNA]</scope>
</reference>
<keyword evidence="3" id="KW-1185">Reference proteome</keyword>
<dbReference type="OrthoDB" id="270009at2759"/>
<dbReference type="AlphaFoldDB" id="A0A9N9W236"/>
<dbReference type="EMBL" id="CABFOC020000002">
    <property type="protein sequence ID" value="CAH0040007.1"/>
    <property type="molecule type" value="Genomic_DNA"/>
</dbReference>